<dbReference type="OrthoDB" id="9773478at2"/>
<reference evidence="1 2" key="1">
    <citation type="submission" date="2019-02" db="EMBL/GenBank/DDBJ databases">
        <title>Genome of a new Bacteroidetes strain.</title>
        <authorList>
            <person name="Pitt A."/>
        </authorList>
    </citation>
    <scope>NUCLEOTIDE SEQUENCE [LARGE SCALE GENOMIC DNA]</scope>
    <source>
        <strain evidence="1 2">103A-SOEBACH</strain>
    </source>
</reference>
<keyword evidence="2" id="KW-1185">Reference proteome</keyword>
<evidence type="ECO:0000313" key="1">
    <source>
        <dbReference type="EMBL" id="TBH75401.1"/>
    </source>
</evidence>
<dbReference type="PANTHER" id="PTHR30292:SF0">
    <property type="entry name" value="5-OXOPROLINASE SUBUNIT A"/>
    <property type="match status" value="1"/>
</dbReference>
<dbReference type="CDD" id="cd10787">
    <property type="entry name" value="LamB_YcsF_like"/>
    <property type="match status" value="1"/>
</dbReference>
<dbReference type="Proteomes" id="UP000293583">
    <property type="component" value="Unassembled WGS sequence"/>
</dbReference>
<dbReference type="InterPro" id="IPR011330">
    <property type="entry name" value="Glyco_hydro/deAcase_b/a-brl"/>
</dbReference>
<dbReference type="PANTHER" id="PTHR30292">
    <property type="entry name" value="UNCHARACTERIZED PROTEIN YBGL-RELATED"/>
    <property type="match status" value="1"/>
</dbReference>
<sequence>MTLNCDLGEGIGNDAALMPYINEANIACGFHAGDAFTMRETVALCIRHGVKMGAHPSYLDRENFGRKEIELSPEEIYLLVKKQIETLNQIVKTAGGTLNHVKPHGALYNTSAKNPEVAMAIAKAVKDVSGDLILFGLKGSQSIEVAQAMGLQTAEEAFADRRYESDGSLTPRSQPGACFTEIQDVLDQVEKIKADTWCIHGDGPHALEFAKALKAKRYTKS</sequence>
<dbReference type="Gene3D" id="3.20.20.370">
    <property type="entry name" value="Glycoside hydrolase/deacetylase"/>
    <property type="match status" value="1"/>
</dbReference>
<evidence type="ECO:0000313" key="2">
    <source>
        <dbReference type="Proteomes" id="UP000293583"/>
    </source>
</evidence>
<dbReference type="NCBIfam" id="NF003814">
    <property type="entry name" value="PRK05406.1-3"/>
    <property type="match status" value="1"/>
</dbReference>
<gene>
    <name evidence="1" type="ORF">EWU20_02150</name>
</gene>
<protein>
    <submittedName>
        <fullName evidence="1">LamB/YcsF family protein</fullName>
    </submittedName>
</protein>
<dbReference type="Pfam" id="PF03746">
    <property type="entry name" value="LamB_YcsF"/>
    <property type="match status" value="1"/>
</dbReference>
<dbReference type="EMBL" id="SEWY01000001">
    <property type="protein sequence ID" value="TBH75401.1"/>
    <property type="molecule type" value="Genomic_DNA"/>
</dbReference>
<dbReference type="GO" id="GO:0005975">
    <property type="term" value="P:carbohydrate metabolic process"/>
    <property type="evidence" value="ECO:0007669"/>
    <property type="project" value="InterPro"/>
</dbReference>
<dbReference type="NCBIfam" id="NF003816">
    <property type="entry name" value="PRK05406.1-5"/>
    <property type="match status" value="1"/>
</dbReference>
<dbReference type="SUPFAM" id="SSF88713">
    <property type="entry name" value="Glycoside hydrolase/deacetylase"/>
    <property type="match status" value="1"/>
</dbReference>
<organism evidence="1 2">
    <name type="scientific">Aquirufa antheringensis</name>
    <dbReference type="NCBI Taxonomy" id="2516559"/>
    <lineage>
        <taxon>Bacteria</taxon>
        <taxon>Pseudomonadati</taxon>
        <taxon>Bacteroidota</taxon>
        <taxon>Cytophagia</taxon>
        <taxon>Cytophagales</taxon>
        <taxon>Flectobacillaceae</taxon>
        <taxon>Aquirufa</taxon>
    </lineage>
</organism>
<dbReference type="InterPro" id="IPR005501">
    <property type="entry name" value="LamB/YcsF/PxpA-like"/>
</dbReference>
<name>A0A4Q9BHS8_9BACT</name>
<dbReference type="RefSeq" id="WP_130922558.1">
    <property type="nucleotide sequence ID" value="NZ_JAANOM010000002.1"/>
</dbReference>
<dbReference type="AlphaFoldDB" id="A0A4Q9BHS8"/>
<proteinExistence type="predicted"/>
<accession>A0A4Q9BHS8</accession>
<comment type="caution">
    <text evidence="1">The sequence shown here is derived from an EMBL/GenBank/DDBJ whole genome shotgun (WGS) entry which is preliminary data.</text>
</comment>